<dbReference type="EMBL" id="QHKI01000009">
    <property type="protein sequence ID" value="RSM86292.1"/>
    <property type="molecule type" value="Genomic_DNA"/>
</dbReference>
<reference evidence="2 3" key="1">
    <citation type="submission" date="2018-05" db="EMBL/GenBank/DDBJ databases">
        <title>Evolution of GPA BGCs.</title>
        <authorList>
            <person name="Waglechner N."/>
            <person name="Wright G.D."/>
        </authorList>
    </citation>
    <scope>NUCLEOTIDE SEQUENCE [LARGE SCALE GENOMIC DNA]</scope>
    <source>
        <strain evidence="2 3">A82846</strain>
    </source>
</reference>
<dbReference type="RefSeq" id="WP_037256242.1">
    <property type="nucleotide sequence ID" value="NZ_QHKI01000009.1"/>
</dbReference>
<dbReference type="InterPro" id="IPR029068">
    <property type="entry name" value="Glyas_Bleomycin-R_OHBP_Dase"/>
</dbReference>
<dbReference type="InterPro" id="IPR004360">
    <property type="entry name" value="Glyas_Fos-R_dOase_dom"/>
</dbReference>
<gene>
    <name evidence="2" type="ORF">DMH04_14080</name>
</gene>
<dbReference type="GO" id="GO:0051213">
    <property type="term" value="F:dioxygenase activity"/>
    <property type="evidence" value="ECO:0007669"/>
    <property type="project" value="UniProtKB-KW"/>
</dbReference>
<dbReference type="PROSITE" id="PS51819">
    <property type="entry name" value="VOC"/>
    <property type="match status" value="1"/>
</dbReference>
<proteinExistence type="predicted"/>
<sequence length="126" mass="13877">MEFLSSRILVRPTDFERSRGFYAEVLGLAVYREFPGGIVFFLGQGLLELSGSSSGPPSANIGIWLQVRDLAATARELTARGADIVREPRREPWGLTEMWIADPDGLPIVVVEVPADHPLRTDVRGT</sequence>
<protein>
    <submittedName>
        <fullName evidence="2">Glyoxalase/bleomycin resistance/dioxygenase family protein</fullName>
    </submittedName>
</protein>
<dbReference type="Proteomes" id="UP000287547">
    <property type="component" value="Unassembled WGS sequence"/>
</dbReference>
<evidence type="ECO:0000313" key="2">
    <source>
        <dbReference type="EMBL" id="RSM86292.1"/>
    </source>
</evidence>
<name>A0A428ZDX8_KIBAR</name>
<feature type="domain" description="VOC" evidence="1">
    <location>
        <begin position="2"/>
        <end position="113"/>
    </location>
</feature>
<accession>A0A428ZDX8</accession>
<evidence type="ECO:0000259" key="1">
    <source>
        <dbReference type="PROSITE" id="PS51819"/>
    </source>
</evidence>
<comment type="caution">
    <text evidence="2">The sequence shown here is derived from an EMBL/GenBank/DDBJ whole genome shotgun (WGS) entry which is preliminary data.</text>
</comment>
<dbReference type="OrthoDB" id="956698at2"/>
<organism evidence="2 3">
    <name type="scientific">Kibdelosporangium aridum</name>
    <dbReference type="NCBI Taxonomy" id="2030"/>
    <lineage>
        <taxon>Bacteria</taxon>
        <taxon>Bacillati</taxon>
        <taxon>Actinomycetota</taxon>
        <taxon>Actinomycetes</taxon>
        <taxon>Pseudonocardiales</taxon>
        <taxon>Pseudonocardiaceae</taxon>
        <taxon>Kibdelosporangium</taxon>
    </lineage>
</organism>
<dbReference type="InterPro" id="IPR037523">
    <property type="entry name" value="VOC_core"/>
</dbReference>
<dbReference type="AlphaFoldDB" id="A0A428ZDX8"/>
<keyword evidence="2" id="KW-0223">Dioxygenase</keyword>
<keyword evidence="2" id="KW-0560">Oxidoreductase</keyword>
<dbReference type="Gene3D" id="3.10.180.10">
    <property type="entry name" value="2,3-Dihydroxybiphenyl 1,2-Dioxygenase, domain 1"/>
    <property type="match status" value="1"/>
</dbReference>
<evidence type="ECO:0000313" key="3">
    <source>
        <dbReference type="Proteomes" id="UP000287547"/>
    </source>
</evidence>
<dbReference type="Pfam" id="PF00903">
    <property type="entry name" value="Glyoxalase"/>
    <property type="match status" value="1"/>
</dbReference>
<dbReference type="SUPFAM" id="SSF54593">
    <property type="entry name" value="Glyoxalase/Bleomycin resistance protein/Dihydroxybiphenyl dioxygenase"/>
    <property type="match status" value="1"/>
</dbReference>